<name>A0A6M3INV8_9ZZZZ</name>
<proteinExistence type="predicted"/>
<dbReference type="EMBL" id="MT141365">
    <property type="protein sequence ID" value="QJA59330.1"/>
    <property type="molecule type" value="Genomic_DNA"/>
</dbReference>
<evidence type="ECO:0000313" key="1">
    <source>
        <dbReference type="EMBL" id="QJA59330.1"/>
    </source>
</evidence>
<organism evidence="1">
    <name type="scientific">viral metagenome</name>
    <dbReference type="NCBI Taxonomy" id="1070528"/>
    <lineage>
        <taxon>unclassified sequences</taxon>
        <taxon>metagenomes</taxon>
        <taxon>organismal metagenomes</taxon>
    </lineage>
</organism>
<gene>
    <name evidence="2" type="ORF">MM415A01715_0004</name>
    <name evidence="1" type="ORF">MM415B01308_0008</name>
</gene>
<evidence type="ECO:0000313" key="2">
    <source>
        <dbReference type="EMBL" id="QJA75749.1"/>
    </source>
</evidence>
<reference evidence="1" key="1">
    <citation type="submission" date="2020-03" db="EMBL/GenBank/DDBJ databases">
        <title>The deep terrestrial virosphere.</title>
        <authorList>
            <person name="Holmfeldt K."/>
            <person name="Nilsson E."/>
            <person name="Simone D."/>
            <person name="Lopez-Fernandez M."/>
            <person name="Wu X."/>
            <person name="de Brujin I."/>
            <person name="Lundin D."/>
            <person name="Andersson A."/>
            <person name="Bertilsson S."/>
            <person name="Dopson M."/>
        </authorList>
    </citation>
    <scope>NUCLEOTIDE SEQUENCE</scope>
    <source>
        <strain evidence="2">MM415A01715</strain>
        <strain evidence="1">MM415B01308</strain>
    </source>
</reference>
<accession>A0A6M3INV8</accession>
<sequence length="110" mass="12615">MILGTNYLLKDERCFGVYELNFQSPGSKGFHRYQITQVVRGDRVAEHRKDLGDTKQFKGVDQIRIPGGVWEDGTFKFAHTVGELHDIARELRHGKIFDKLDLVGVNKINE</sequence>
<protein>
    <submittedName>
        <fullName evidence="1">Uncharacterized protein</fullName>
    </submittedName>
</protein>
<dbReference type="AlphaFoldDB" id="A0A6M3INV8"/>
<dbReference type="EMBL" id="MT142183">
    <property type="protein sequence ID" value="QJA75749.1"/>
    <property type="molecule type" value="Genomic_DNA"/>
</dbReference>